<dbReference type="PROSITE" id="PS51257">
    <property type="entry name" value="PROKAR_LIPOPROTEIN"/>
    <property type="match status" value="1"/>
</dbReference>
<name>A0A6M8ENJ5_9BACT</name>
<accession>A0A6M8ENJ5</accession>
<gene>
    <name evidence="1" type="ORF">AACT_1477</name>
</gene>
<dbReference type="KEGG" id="paco:AACT_1477"/>
<dbReference type="Proteomes" id="UP000503483">
    <property type="component" value="Chromosome"/>
</dbReference>
<organism evidence="1 2">
    <name type="scientific">Arcobacter acticola</name>
    <dbReference type="NCBI Taxonomy" id="1849015"/>
    <lineage>
        <taxon>Bacteria</taxon>
        <taxon>Pseudomonadati</taxon>
        <taxon>Campylobacterota</taxon>
        <taxon>Epsilonproteobacteria</taxon>
        <taxon>Campylobacterales</taxon>
        <taxon>Arcobacteraceae</taxon>
        <taxon>Arcobacter</taxon>
    </lineage>
</organism>
<evidence type="ECO:0000313" key="1">
    <source>
        <dbReference type="EMBL" id="QKE28641.1"/>
    </source>
</evidence>
<dbReference type="AlphaFoldDB" id="A0A6M8ENJ5"/>
<reference evidence="1 2" key="1">
    <citation type="submission" date="2019-08" db="EMBL/GenBank/DDBJ databases">
        <title>Complete genome sequence of Arcobacter acticola.</title>
        <authorList>
            <person name="Miller W."/>
        </authorList>
    </citation>
    <scope>NUCLEOTIDE SEQUENCE [LARGE SCALE GENOMIC DNA]</scope>
    <source>
        <strain evidence="1 2">KCTC 52212</strain>
    </source>
</reference>
<keyword evidence="2" id="KW-1185">Reference proteome</keyword>
<protein>
    <recommendedName>
        <fullName evidence="3">Lipoprotein</fullName>
    </recommendedName>
</protein>
<dbReference type="EMBL" id="CP042652">
    <property type="protein sequence ID" value="QKE28641.1"/>
    <property type="molecule type" value="Genomic_DNA"/>
</dbReference>
<sequence>MKIVLNIFILALISVFISACSTKRLTIKSLHPSKIEKEKIYTIRVDRFYRDDVNQTISLEDRIENKVIDGKRIFKLQNTDFGTDAIVTGDVLNSSIRYDTYYRTEVDYSRCRYYRYDERNRSRHCMEYVIRQIPCENREYNVTTNINIIKPITNEVLFSKTYDKSSFENVCFDTPFPFYRTTANIFRMNSQIADKISQDIVDDISPHYVYYNINIIEELDDDNKLYTKEHETRFEKAVDLIVNKYLDLAKIELDLLDKELNGQSFEINYNLALIYEASNQLEMANKLYRNAKTLTLDIKYLDLIDYGINRTSINLEEKIKAKSQLP</sequence>
<evidence type="ECO:0008006" key="3">
    <source>
        <dbReference type="Google" id="ProtNLM"/>
    </source>
</evidence>
<proteinExistence type="predicted"/>
<dbReference type="RefSeq" id="WP_172126211.1">
    <property type="nucleotide sequence ID" value="NZ_CP042652.1"/>
</dbReference>
<evidence type="ECO:0000313" key="2">
    <source>
        <dbReference type="Proteomes" id="UP000503483"/>
    </source>
</evidence>